<evidence type="ECO:0000259" key="2">
    <source>
        <dbReference type="Pfam" id="PF01370"/>
    </source>
</evidence>
<dbReference type="EMBL" id="JAOVZO020000019">
    <property type="protein sequence ID" value="MDC8014778.1"/>
    <property type="molecule type" value="Genomic_DNA"/>
</dbReference>
<dbReference type="Pfam" id="PF01370">
    <property type="entry name" value="Epimerase"/>
    <property type="match status" value="2"/>
</dbReference>
<protein>
    <submittedName>
        <fullName evidence="3">NAD-dependent epimerase/dehydratase family protein</fullName>
    </submittedName>
</protein>
<evidence type="ECO:0000313" key="4">
    <source>
        <dbReference type="Proteomes" id="UP001139971"/>
    </source>
</evidence>
<dbReference type="InterPro" id="IPR050177">
    <property type="entry name" value="Lipid_A_modif_metabolic_enz"/>
</dbReference>
<keyword evidence="4" id="KW-1185">Reference proteome</keyword>
<comment type="caution">
    <text evidence="3">The sequence shown here is derived from an EMBL/GenBank/DDBJ whole genome shotgun (WGS) entry which is preliminary data.</text>
</comment>
<feature type="chain" id="PRO_5040966114" evidence="1">
    <location>
        <begin position="30"/>
        <end position="381"/>
    </location>
</feature>
<feature type="domain" description="NAD-dependent epimerase/dehydratase" evidence="2">
    <location>
        <begin position="40"/>
        <end position="82"/>
    </location>
</feature>
<dbReference type="PROSITE" id="PS51318">
    <property type="entry name" value="TAT"/>
    <property type="match status" value="1"/>
</dbReference>
<dbReference type="InterPro" id="IPR036291">
    <property type="entry name" value="NAD(P)-bd_dom_sf"/>
</dbReference>
<dbReference type="Proteomes" id="UP001139971">
    <property type="component" value="Unassembled WGS sequence"/>
</dbReference>
<dbReference type="AlphaFoldDB" id="A0A9X3YPX1"/>
<keyword evidence="1" id="KW-0732">Signal</keyword>
<evidence type="ECO:0000256" key="1">
    <source>
        <dbReference type="SAM" id="SignalP"/>
    </source>
</evidence>
<evidence type="ECO:0000313" key="3">
    <source>
        <dbReference type="EMBL" id="MDC8014778.1"/>
    </source>
</evidence>
<accession>A0A9X3YPX1</accession>
<gene>
    <name evidence="3" type="ORF">OD750_019715</name>
</gene>
<dbReference type="RefSeq" id="WP_263540981.1">
    <property type="nucleotide sequence ID" value="NZ_JAOVZO020000019.1"/>
</dbReference>
<reference evidence="3" key="1">
    <citation type="submission" date="2023-02" db="EMBL/GenBank/DDBJ databases">
        <title>Tahibacter soli sp. nov. isolated from soil.</title>
        <authorList>
            <person name="Baek J.H."/>
            <person name="Lee J.K."/>
            <person name="Choi D.G."/>
            <person name="Jeon C.O."/>
        </authorList>
    </citation>
    <scope>NUCLEOTIDE SEQUENCE</scope>
    <source>
        <strain evidence="3">BL</strain>
    </source>
</reference>
<dbReference type="InterPro" id="IPR001509">
    <property type="entry name" value="Epimerase_deHydtase"/>
</dbReference>
<name>A0A9X3YPX1_9GAMM</name>
<dbReference type="SUPFAM" id="SSF51735">
    <property type="entry name" value="NAD(P)-binding Rossmann-fold domains"/>
    <property type="match status" value="1"/>
</dbReference>
<dbReference type="Gene3D" id="3.40.50.720">
    <property type="entry name" value="NAD(P)-binding Rossmann-like Domain"/>
    <property type="match status" value="1"/>
</dbReference>
<proteinExistence type="predicted"/>
<dbReference type="PANTHER" id="PTHR43245:SF13">
    <property type="entry name" value="UDP-D-APIOSE_UDP-D-XYLOSE SYNTHASE 2"/>
    <property type="match status" value="1"/>
</dbReference>
<dbReference type="PANTHER" id="PTHR43245">
    <property type="entry name" value="BIFUNCTIONAL POLYMYXIN RESISTANCE PROTEIN ARNA"/>
    <property type="match status" value="1"/>
</dbReference>
<feature type="domain" description="NAD-dependent epimerase/dehydratase" evidence="2">
    <location>
        <begin position="123"/>
        <end position="253"/>
    </location>
</feature>
<dbReference type="InterPro" id="IPR006311">
    <property type="entry name" value="TAT_signal"/>
</dbReference>
<organism evidence="3 4">
    <name type="scientific">Tahibacter soli</name>
    <dbReference type="NCBI Taxonomy" id="2983605"/>
    <lineage>
        <taxon>Bacteria</taxon>
        <taxon>Pseudomonadati</taxon>
        <taxon>Pseudomonadota</taxon>
        <taxon>Gammaproteobacteria</taxon>
        <taxon>Lysobacterales</taxon>
        <taxon>Rhodanobacteraceae</taxon>
        <taxon>Tahibacter</taxon>
    </lineage>
</organism>
<feature type="signal peptide" evidence="1">
    <location>
        <begin position="1"/>
        <end position="29"/>
    </location>
</feature>
<sequence>MIDRRNLLKLGTAAAAAWALRGVAPAAHAADAAPGKPLRILILGGTGFTGPHQVRYALARGHKVTLFNRGKRAKKEWPGEVEELHGDRNTGDLAALKDREWDVCIDNPTTLPFWVRDAGKVLKSKVGQYVFISTISVYESNADGGADENAATAKYDGKDAMAETQDAVRANMALYGPLKARSEQEVHQWFKDKATIIRPGLIVGPGDETDRFSYWPVRIARGGEVLAPGNGDDPVQFIDARDLAEWSIRMAERRVFGTFNATGPDYKLSTAGMLYGIRATTTAGAQFTWVPADFLEAQKVAPWGDMPVWIPAAGDSAGFASRSIKRALEQGLTFRPLATTAGDTLAWFGTLPAERQAKLKAGLTAEREKEVLDLWKKKSAG</sequence>